<sequence length="173" mass="18444">MDVVQNELISSVTVHLLHTTGFPALRGQGSVTGRVGREVNRPLPLSHTRLQLQGGGGAERRAGSEIRPTTEALRRGWQWGRRSPVPQGKAQQVGLSPRERPRDLPVAKFGCLTAFPPRCARFTSRSLPPPRAQLSGGRPGLSPLAGAPPPLPSPSPATSPWKPTAVAMARVVP</sequence>
<protein>
    <submittedName>
        <fullName evidence="2">Uncharacterized protein</fullName>
    </submittedName>
</protein>
<organism evidence="2 3">
    <name type="scientific">Aldrovandia affinis</name>
    <dbReference type="NCBI Taxonomy" id="143900"/>
    <lineage>
        <taxon>Eukaryota</taxon>
        <taxon>Metazoa</taxon>
        <taxon>Chordata</taxon>
        <taxon>Craniata</taxon>
        <taxon>Vertebrata</taxon>
        <taxon>Euteleostomi</taxon>
        <taxon>Actinopterygii</taxon>
        <taxon>Neopterygii</taxon>
        <taxon>Teleostei</taxon>
        <taxon>Notacanthiformes</taxon>
        <taxon>Halosauridae</taxon>
        <taxon>Aldrovandia</taxon>
    </lineage>
</organism>
<keyword evidence="3" id="KW-1185">Reference proteome</keyword>
<evidence type="ECO:0000256" key="1">
    <source>
        <dbReference type="SAM" id="MobiDB-lite"/>
    </source>
</evidence>
<comment type="caution">
    <text evidence="2">The sequence shown here is derived from an EMBL/GenBank/DDBJ whole genome shotgun (WGS) entry which is preliminary data.</text>
</comment>
<evidence type="ECO:0000313" key="2">
    <source>
        <dbReference type="EMBL" id="KAJ8383409.1"/>
    </source>
</evidence>
<dbReference type="Proteomes" id="UP001221898">
    <property type="component" value="Unassembled WGS sequence"/>
</dbReference>
<accession>A0AAD7RFR7</accession>
<dbReference type="AlphaFoldDB" id="A0AAD7RFR7"/>
<feature type="compositionally biased region" description="Pro residues" evidence="1">
    <location>
        <begin position="146"/>
        <end position="157"/>
    </location>
</feature>
<proteinExistence type="predicted"/>
<feature type="region of interest" description="Disordered" evidence="1">
    <location>
        <begin position="122"/>
        <end position="173"/>
    </location>
</feature>
<dbReference type="EMBL" id="JAINUG010000294">
    <property type="protein sequence ID" value="KAJ8383409.1"/>
    <property type="molecule type" value="Genomic_DNA"/>
</dbReference>
<evidence type="ECO:0000313" key="3">
    <source>
        <dbReference type="Proteomes" id="UP001221898"/>
    </source>
</evidence>
<reference evidence="2" key="1">
    <citation type="journal article" date="2023" name="Science">
        <title>Genome structures resolve the early diversification of teleost fishes.</title>
        <authorList>
            <person name="Parey E."/>
            <person name="Louis A."/>
            <person name="Montfort J."/>
            <person name="Bouchez O."/>
            <person name="Roques C."/>
            <person name="Iampietro C."/>
            <person name="Lluch J."/>
            <person name="Castinel A."/>
            <person name="Donnadieu C."/>
            <person name="Desvignes T."/>
            <person name="Floi Bucao C."/>
            <person name="Jouanno E."/>
            <person name="Wen M."/>
            <person name="Mejri S."/>
            <person name="Dirks R."/>
            <person name="Jansen H."/>
            <person name="Henkel C."/>
            <person name="Chen W.J."/>
            <person name="Zahm M."/>
            <person name="Cabau C."/>
            <person name="Klopp C."/>
            <person name="Thompson A.W."/>
            <person name="Robinson-Rechavi M."/>
            <person name="Braasch I."/>
            <person name="Lecointre G."/>
            <person name="Bobe J."/>
            <person name="Postlethwait J.H."/>
            <person name="Berthelot C."/>
            <person name="Roest Crollius H."/>
            <person name="Guiguen Y."/>
        </authorList>
    </citation>
    <scope>NUCLEOTIDE SEQUENCE</scope>
    <source>
        <strain evidence="2">NC1722</strain>
    </source>
</reference>
<feature type="region of interest" description="Disordered" evidence="1">
    <location>
        <begin position="74"/>
        <end position="101"/>
    </location>
</feature>
<gene>
    <name evidence="2" type="ORF">AAFF_G00221090</name>
</gene>
<name>A0AAD7RFR7_9TELE</name>
<feature type="compositionally biased region" description="Low complexity" evidence="1">
    <location>
        <begin position="134"/>
        <end position="145"/>
    </location>
</feature>